<dbReference type="InterPro" id="IPR027417">
    <property type="entry name" value="P-loop_NTPase"/>
</dbReference>
<sequence length="98" mass="11481">MLTESADTFIAIHEEVFEGKFLKPHLSFILDLSVQKAMERIMSRGEGFDHFAKQEKLEKIRVNYLELSRTLPDIIVMSAELKPKEIARTIWFYIQPLL</sequence>
<dbReference type="SUPFAM" id="SSF52540">
    <property type="entry name" value="P-loop containing nucleoside triphosphate hydrolases"/>
    <property type="match status" value="1"/>
</dbReference>
<dbReference type="InterPro" id="IPR039430">
    <property type="entry name" value="Thymidylate_kin-like_dom"/>
</dbReference>
<evidence type="ECO:0000313" key="3">
    <source>
        <dbReference type="Proteomes" id="UP000231157"/>
    </source>
</evidence>
<evidence type="ECO:0000313" key="2">
    <source>
        <dbReference type="EMBL" id="PIR89550.1"/>
    </source>
</evidence>
<protein>
    <recommendedName>
        <fullName evidence="1">Thymidylate kinase-like domain-containing protein</fullName>
    </recommendedName>
</protein>
<organism evidence="2 3">
    <name type="scientific">Candidatus Harrisonbacteria bacterium CG10_big_fil_rev_8_21_14_0_10_40_38</name>
    <dbReference type="NCBI Taxonomy" id="1974583"/>
    <lineage>
        <taxon>Bacteria</taxon>
        <taxon>Candidatus Harrisoniibacteriota</taxon>
    </lineage>
</organism>
<gene>
    <name evidence="2" type="ORF">COU07_01475</name>
</gene>
<dbReference type="EMBL" id="PFAZ01000001">
    <property type="protein sequence ID" value="PIR89550.1"/>
    <property type="molecule type" value="Genomic_DNA"/>
</dbReference>
<proteinExistence type="predicted"/>
<comment type="caution">
    <text evidence="2">The sequence shown here is derived from an EMBL/GenBank/DDBJ whole genome shotgun (WGS) entry which is preliminary data.</text>
</comment>
<accession>A0A2H0USZ6</accession>
<feature type="domain" description="Thymidylate kinase-like" evidence="1">
    <location>
        <begin position="13"/>
        <end position="90"/>
    </location>
</feature>
<reference evidence="3" key="1">
    <citation type="submission" date="2017-09" db="EMBL/GenBank/DDBJ databases">
        <title>Depth-based differentiation of microbial function through sediment-hosted aquifers and enrichment of novel symbionts in the deep terrestrial subsurface.</title>
        <authorList>
            <person name="Probst A.J."/>
            <person name="Ladd B."/>
            <person name="Jarett J.K."/>
            <person name="Geller-Mcgrath D.E."/>
            <person name="Sieber C.M.K."/>
            <person name="Emerson J.B."/>
            <person name="Anantharaman K."/>
            <person name="Thomas B.C."/>
            <person name="Malmstrom R."/>
            <person name="Stieglmeier M."/>
            <person name="Klingl A."/>
            <person name="Woyke T."/>
            <person name="Ryan C.M."/>
            <person name="Banfield J.F."/>
        </authorList>
    </citation>
    <scope>NUCLEOTIDE SEQUENCE [LARGE SCALE GENOMIC DNA]</scope>
</reference>
<evidence type="ECO:0000259" key="1">
    <source>
        <dbReference type="Pfam" id="PF02223"/>
    </source>
</evidence>
<dbReference type="Pfam" id="PF02223">
    <property type="entry name" value="Thymidylate_kin"/>
    <property type="match status" value="1"/>
</dbReference>
<name>A0A2H0USZ6_9BACT</name>
<dbReference type="AlphaFoldDB" id="A0A2H0USZ6"/>
<dbReference type="Gene3D" id="3.40.50.300">
    <property type="entry name" value="P-loop containing nucleotide triphosphate hydrolases"/>
    <property type="match status" value="1"/>
</dbReference>
<dbReference type="Proteomes" id="UP000231157">
    <property type="component" value="Unassembled WGS sequence"/>
</dbReference>